<sequence>MLNWYARLRLNDACTAQFLLHHTETIMIKNTSTFKLTALAVITPLLFTACSSTQSTNQQSDAPVPATKFDLSHWKINVPVDLNNDGKIDEIDVEEIQTYAHPDFFYLDDKGYMVFTSPNKALTSANSTNTRSELRQMIRGSNTKIKTKHSKNNFALAVHPLSDRFGSVGGKMEATLKVDHVALRATDPDKKAAYSVVVGQIHAGKDQALIDTKLGYGWGNEPLKIYYKKWPGHKTGSVFWNYERNLAKTNPDRTDITYPVWGNTWENPNEPGSAGIALGEEFSYTVNVYKNVMHLTFSAQGKEDVNYSINLGNNVDAYGKVDEKDHPHGYATDWHYFKAGAYNQCSTKSAKGIWYPGCLGTGDWTKDKQNGDYAQVSFSKLELSPATPPTK</sequence>
<name>A0A0F9SDL8_9ZZZZ</name>
<organism evidence="2">
    <name type="scientific">marine sediment metagenome</name>
    <dbReference type="NCBI Taxonomy" id="412755"/>
    <lineage>
        <taxon>unclassified sequences</taxon>
        <taxon>metagenomes</taxon>
        <taxon>ecological metagenomes</taxon>
    </lineage>
</organism>
<protein>
    <recommendedName>
        <fullName evidence="1">Alginate lyase 2 domain-containing protein</fullName>
    </recommendedName>
</protein>
<evidence type="ECO:0000313" key="2">
    <source>
        <dbReference type="EMBL" id="KKN27483.1"/>
    </source>
</evidence>
<evidence type="ECO:0000259" key="1">
    <source>
        <dbReference type="Pfam" id="PF08787"/>
    </source>
</evidence>
<dbReference type="EMBL" id="LAZR01002633">
    <property type="protein sequence ID" value="KKN27483.1"/>
    <property type="molecule type" value="Genomic_DNA"/>
</dbReference>
<dbReference type="PROSITE" id="PS00018">
    <property type="entry name" value="EF_HAND_1"/>
    <property type="match status" value="1"/>
</dbReference>
<reference evidence="2" key="1">
    <citation type="journal article" date="2015" name="Nature">
        <title>Complex archaea that bridge the gap between prokaryotes and eukaryotes.</title>
        <authorList>
            <person name="Spang A."/>
            <person name="Saw J.H."/>
            <person name="Jorgensen S.L."/>
            <person name="Zaremba-Niedzwiedzka K."/>
            <person name="Martijn J."/>
            <person name="Lind A.E."/>
            <person name="van Eijk R."/>
            <person name="Schleper C."/>
            <person name="Guy L."/>
            <person name="Ettema T.J."/>
        </authorList>
    </citation>
    <scope>NUCLEOTIDE SEQUENCE</scope>
</reference>
<dbReference type="InterPro" id="IPR013320">
    <property type="entry name" value="ConA-like_dom_sf"/>
</dbReference>
<gene>
    <name evidence="2" type="ORF">LCGC14_0864170</name>
</gene>
<proteinExistence type="predicted"/>
<dbReference type="InterPro" id="IPR018247">
    <property type="entry name" value="EF_Hand_1_Ca_BS"/>
</dbReference>
<dbReference type="InterPro" id="IPR014895">
    <property type="entry name" value="Alginate_lyase_2"/>
</dbReference>
<comment type="caution">
    <text evidence="2">The sequence shown here is derived from an EMBL/GenBank/DDBJ whole genome shotgun (WGS) entry which is preliminary data.</text>
</comment>
<accession>A0A0F9SDL8</accession>
<dbReference type="SUPFAM" id="SSF49899">
    <property type="entry name" value="Concanavalin A-like lectins/glucanases"/>
    <property type="match status" value="1"/>
</dbReference>
<dbReference type="AlphaFoldDB" id="A0A0F9SDL8"/>
<dbReference type="Pfam" id="PF08787">
    <property type="entry name" value="Alginate_lyase2"/>
    <property type="match status" value="1"/>
</dbReference>
<feature type="domain" description="Alginate lyase 2" evidence="1">
    <location>
        <begin position="69"/>
        <end position="384"/>
    </location>
</feature>
<dbReference type="Gene3D" id="2.60.120.200">
    <property type="match status" value="1"/>
</dbReference>